<gene>
    <name evidence="2" type="ORF">BSAL_19345</name>
</gene>
<dbReference type="EMBL" id="CYKH01001705">
    <property type="protein sequence ID" value="CUG89112.1"/>
    <property type="molecule type" value="Genomic_DNA"/>
</dbReference>
<name>A0A0S4JGN0_BODSA</name>
<sequence length="251" mass="27185">MDSSDTANLILKCHLSHIGVKENCDTNMRSFQAKVLYATCTSPSLTSSSSMVAPIAAALLISHRARSGRAIPWVPAGTVLDYSASSKHQQLNEMQHEIDVRAGRAPKDLLPTNGPVIMGDDGNFRPLNPHQHTSVRGRHSFSHGATTPIVDRSKPHSLAGGAGQSFGYAGEGGEMSPHDELTMDRAIRDRLKNLKSDGYGPQRRGVVPPPPPIDPDVPRPFHQPQPSLGKIWFRLMGGFVVTGALMLKYGR</sequence>
<feature type="region of interest" description="Disordered" evidence="1">
    <location>
        <begin position="148"/>
        <end position="178"/>
    </location>
</feature>
<dbReference type="VEuPathDB" id="TriTrypDB:BSAL_19345"/>
<accession>A0A0S4JGN0</accession>
<evidence type="ECO:0000313" key="2">
    <source>
        <dbReference type="EMBL" id="CUG89112.1"/>
    </source>
</evidence>
<dbReference type="Proteomes" id="UP000051952">
    <property type="component" value="Unassembled WGS sequence"/>
</dbReference>
<feature type="region of interest" description="Disordered" evidence="1">
    <location>
        <begin position="194"/>
        <end position="221"/>
    </location>
</feature>
<proteinExistence type="predicted"/>
<dbReference type="AlphaFoldDB" id="A0A0S4JGN0"/>
<organism evidence="2 3">
    <name type="scientific">Bodo saltans</name>
    <name type="common">Flagellated protozoan</name>
    <dbReference type="NCBI Taxonomy" id="75058"/>
    <lineage>
        <taxon>Eukaryota</taxon>
        <taxon>Discoba</taxon>
        <taxon>Euglenozoa</taxon>
        <taxon>Kinetoplastea</taxon>
        <taxon>Metakinetoplastina</taxon>
        <taxon>Eubodonida</taxon>
        <taxon>Bodonidae</taxon>
        <taxon>Bodo</taxon>
    </lineage>
</organism>
<reference evidence="3" key="1">
    <citation type="submission" date="2015-09" db="EMBL/GenBank/DDBJ databases">
        <authorList>
            <consortium name="Pathogen Informatics"/>
        </authorList>
    </citation>
    <scope>NUCLEOTIDE SEQUENCE [LARGE SCALE GENOMIC DNA]</scope>
    <source>
        <strain evidence="3">Lake Konstanz</strain>
    </source>
</reference>
<evidence type="ECO:0000256" key="1">
    <source>
        <dbReference type="SAM" id="MobiDB-lite"/>
    </source>
</evidence>
<protein>
    <submittedName>
        <fullName evidence="2">GPI-anchored surface protein, putative</fullName>
    </submittedName>
</protein>
<feature type="compositionally biased region" description="Gly residues" evidence="1">
    <location>
        <begin position="160"/>
        <end position="173"/>
    </location>
</feature>
<keyword evidence="3" id="KW-1185">Reference proteome</keyword>
<evidence type="ECO:0000313" key="3">
    <source>
        <dbReference type="Proteomes" id="UP000051952"/>
    </source>
</evidence>